<sequence length="112" mass="12235">MSATISTHGSESTVASWMISDRASFIWGEEDSVSDAVFSLRIPSRSRANSELTRPTSSTVRRGRCSIPSRSFSFTGGDKLEKHSRMLSITDTVRRDAMLGGVHNSSVDPNLL</sequence>
<dbReference type="AlphaFoldDB" id="A0A4Z2I436"/>
<comment type="caution">
    <text evidence="1">The sequence shown here is derived from an EMBL/GenBank/DDBJ whole genome shotgun (WGS) entry which is preliminary data.</text>
</comment>
<gene>
    <name evidence="1" type="ORF">EYF80_017810</name>
</gene>
<reference evidence="1 2" key="1">
    <citation type="submission" date="2019-03" db="EMBL/GenBank/DDBJ databases">
        <title>First draft genome of Liparis tanakae, snailfish: a comprehensive survey of snailfish specific genes.</title>
        <authorList>
            <person name="Kim W."/>
            <person name="Song I."/>
            <person name="Jeong J.-H."/>
            <person name="Kim D."/>
            <person name="Kim S."/>
            <person name="Ryu S."/>
            <person name="Song J.Y."/>
            <person name="Lee S.K."/>
        </authorList>
    </citation>
    <scope>NUCLEOTIDE SEQUENCE [LARGE SCALE GENOMIC DNA]</scope>
    <source>
        <tissue evidence="1">Muscle</tissue>
    </source>
</reference>
<dbReference type="EMBL" id="SRLO01000143">
    <property type="protein sequence ID" value="TNN72022.1"/>
    <property type="molecule type" value="Genomic_DNA"/>
</dbReference>
<evidence type="ECO:0000313" key="2">
    <source>
        <dbReference type="Proteomes" id="UP000314294"/>
    </source>
</evidence>
<name>A0A4Z2I436_9TELE</name>
<protein>
    <submittedName>
        <fullName evidence="1">Uncharacterized protein</fullName>
    </submittedName>
</protein>
<keyword evidence="2" id="KW-1185">Reference proteome</keyword>
<accession>A0A4Z2I436</accession>
<evidence type="ECO:0000313" key="1">
    <source>
        <dbReference type="EMBL" id="TNN72022.1"/>
    </source>
</evidence>
<dbReference type="Proteomes" id="UP000314294">
    <property type="component" value="Unassembled WGS sequence"/>
</dbReference>
<proteinExistence type="predicted"/>
<organism evidence="1 2">
    <name type="scientific">Liparis tanakae</name>
    <name type="common">Tanaka's snailfish</name>
    <dbReference type="NCBI Taxonomy" id="230148"/>
    <lineage>
        <taxon>Eukaryota</taxon>
        <taxon>Metazoa</taxon>
        <taxon>Chordata</taxon>
        <taxon>Craniata</taxon>
        <taxon>Vertebrata</taxon>
        <taxon>Euteleostomi</taxon>
        <taxon>Actinopterygii</taxon>
        <taxon>Neopterygii</taxon>
        <taxon>Teleostei</taxon>
        <taxon>Neoteleostei</taxon>
        <taxon>Acanthomorphata</taxon>
        <taxon>Eupercaria</taxon>
        <taxon>Perciformes</taxon>
        <taxon>Cottioidei</taxon>
        <taxon>Cottales</taxon>
        <taxon>Liparidae</taxon>
        <taxon>Liparis</taxon>
    </lineage>
</organism>